<accession>A0ACB5TUL1</accession>
<dbReference type="Proteomes" id="UP001165064">
    <property type="component" value="Unassembled WGS sequence"/>
</dbReference>
<reference evidence="1" key="1">
    <citation type="submission" date="2023-04" db="EMBL/GenBank/DDBJ databases">
        <title>Ambrosiozyma monospora NBRC 10751.</title>
        <authorList>
            <person name="Ichikawa N."/>
            <person name="Sato H."/>
            <person name="Tonouchi N."/>
        </authorList>
    </citation>
    <scope>NUCLEOTIDE SEQUENCE</scope>
    <source>
        <strain evidence="1">NBRC 10751</strain>
    </source>
</reference>
<proteinExistence type="predicted"/>
<evidence type="ECO:0000313" key="1">
    <source>
        <dbReference type="EMBL" id="GME95180.1"/>
    </source>
</evidence>
<dbReference type="EMBL" id="BSXS01009299">
    <property type="protein sequence ID" value="GME95180.1"/>
    <property type="molecule type" value="Genomic_DNA"/>
</dbReference>
<evidence type="ECO:0000313" key="2">
    <source>
        <dbReference type="Proteomes" id="UP001165064"/>
    </source>
</evidence>
<comment type="caution">
    <text evidence="1">The sequence shown here is derived from an EMBL/GenBank/DDBJ whole genome shotgun (WGS) entry which is preliminary data.</text>
</comment>
<organism evidence="1 2">
    <name type="scientific">Ambrosiozyma monospora</name>
    <name type="common">Yeast</name>
    <name type="synonym">Endomycopsis monosporus</name>
    <dbReference type="NCBI Taxonomy" id="43982"/>
    <lineage>
        <taxon>Eukaryota</taxon>
        <taxon>Fungi</taxon>
        <taxon>Dikarya</taxon>
        <taxon>Ascomycota</taxon>
        <taxon>Saccharomycotina</taxon>
        <taxon>Pichiomycetes</taxon>
        <taxon>Pichiales</taxon>
        <taxon>Pichiaceae</taxon>
        <taxon>Ambrosiozyma</taxon>
    </lineage>
</organism>
<gene>
    <name evidence="1" type="ORF">Amon02_000973400</name>
</gene>
<protein>
    <submittedName>
        <fullName evidence="1">Unnamed protein product</fullName>
    </submittedName>
</protein>
<name>A0ACB5TUL1_AMBMO</name>
<sequence>MDVDDDEVEEESLPVLLRQPSLSQPESLVGPSEHVEKEVLSQMQSQSQILSQSQDWGSLDDREFISLVNQLSQEKSLMNRSKNKSKLNDVNNYNDTLARENSTFLKSINEESDVPDDIDNGRINRSLLHDLSVAGNEEGDGNVVDIPPPSQKQPQQGRETEEEEHENPFSSLLPSSLDSEQGGAKEPFEFGDYATYFHNKQAGQQEQDDIYVDFVKKALQSETHPPIFKGCIIYVNGKTNPDISQLHKLIILHGGKFLHYLGSKGAATHIIADHLTPRKKLEFRNYKVVKAS</sequence>
<keyword evidence="2" id="KW-1185">Reference proteome</keyword>